<dbReference type="PANTHER" id="PTHR47432">
    <property type="entry name" value="CELL WALL ASSEMBLY REGULATOR SMI1"/>
    <property type="match status" value="1"/>
</dbReference>
<evidence type="ECO:0000259" key="2">
    <source>
        <dbReference type="SMART" id="SM00860"/>
    </source>
</evidence>
<dbReference type="RefSeq" id="WP_285457972.1">
    <property type="nucleotide sequence ID" value="NZ_CP127173.1"/>
</dbReference>
<dbReference type="InterPro" id="IPR037883">
    <property type="entry name" value="Knr4/Smi1-like_sf"/>
</dbReference>
<dbReference type="InterPro" id="IPR051873">
    <property type="entry name" value="KNR4/SMI1_regulator"/>
</dbReference>
<sequence length="520" mass="55834">MTSGDAGFGEIARAMAEALRAGAGATASGATLQLRYTGGAVSCRAWSDAREHLSVDYVPIAMLLREHPPSALEVRLDAEGYVFTARPDVASVSPGRLVFDPEFRYPGHPRPGLPRPAAAEPSGAPTDPAVRAEVTRLTTEFADVYTAVKGDPPPWPPGRTEADLAAAEARIGVRLPEDLRALYLVADGDPRESGLLGPYSHDPLGELVERYLDGEPGSHGWEDEPDDTGVVFETPPFGHVKRLSRNDWWVTFGSDRSGDYLAADLDPAERGRPGQVLEYGRDIHGPVRYVSASVTAMLTEVVEALRAGKYEEEPGEEYLIPETGLREDPVRSYSEVLSHPAEVAGLPGRELVQEVHLNDAGDVDLAAFEPLESVRALSVNRAGTVHPAIGGLGVLESLRIGAHRVDLAPIAGHPALWDLALTDVGTPLDLTVLRTLPRLTRLSLERSAVPDWGPVCELPGLRVLKLDRSQVPALLTSGNPLPRLAALFVSGRTTLREMSELRAAFGVPEGEVTEIRGVLP</sequence>
<dbReference type="EMBL" id="CP127173">
    <property type="protein sequence ID" value="WIV60397.1"/>
    <property type="molecule type" value="Genomic_DNA"/>
</dbReference>
<protein>
    <submittedName>
        <fullName evidence="3">SMI1/KNR4 family protein</fullName>
    </submittedName>
</protein>
<dbReference type="Pfam" id="PF09346">
    <property type="entry name" value="SMI1_KNR4"/>
    <property type="match status" value="1"/>
</dbReference>
<name>A0ABY8XXC7_9PSEU</name>
<feature type="region of interest" description="Disordered" evidence="1">
    <location>
        <begin position="108"/>
        <end position="127"/>
    </location>
</feature>
<evidence type="ECO:0000313" key="3">
    <source>
        <dbReference type="EMBL" id="WIV60397.1"/>
    </source>
</evidence>
<dbReference type="Proteomes" id="UP001227101">
    <property type="component" value="Chromosome"/>
</dbReference>
<accession>A0ABY8XXC7</accession>
<feature type="domain" description="Knr4/Smi1-like" evidence="2">
    <location>
        <begin position="158"/>
        <end position="300"/>
    </location>
</feature>
<dbReference type="PANTHER" id="PTHR47432:SF1">
    <property type="entry name" value="CELL WALL ASSEMBLY REGULATOR SMI1"/>
    <property type="match status" value="1"/>
</dbReference>
<dbReference type="InterPro" id="IPR032675">
    <property type="entry name" value="LRR_dom_sf"/>
</dbReference>
<gene>
    <name evidence="3" type="ORF">QP939_18175</name>
</gene>
<dbReference type="InterPro" id="IPR018958">
    <property type="entry name" value="Knr4/Smi1-like_dom"/>
</dbReference>
<dbReference type="SUPFAM" id="SSF160631">
    <property type="entry name" value="SMI1/KNR4-like"/>
    <property type="match status" value="1"/>
</dbReference>
<reference evidence="3 4" key="1">
    <citation type="submission" date="2023-06" db="EMBL/GenBank/DDBJ databases">
        <authorList>
            <person name="Oyuntsetseg B."/>
            <person name="Kim S.B."/>
        </authorList>
    </citation>
    <scope>NUCLEOTIDE SEQUENCE [LARGE SCALE GENOMIC DNA]</scope>
    <source>
        <strain evidence="3 4">2-2</strain>
    </source>
</reference>
<dbReference type="SMART" id="SM00860">
    <property type="entry name" value="SMI1_KNR4"/>
    <property type="match status" value="1"/>
</dbReference>
<evidence type="ECO:0000256" key="1">
    <source>
        <dbReference type="SAM" id="MobiDB-lite"/>
    </source>
</evidence>
<keyword evidence="4" id="KW-1185">Reference proteome</keyword>
<evidence type="ECO:0000313" key="4">
    <source>
        <dbReference type="Proteomes" id="UP001227101"/>
    </source>
</evidence>
<proteinExistence type="predicted"/>
<dbReference type="Gene3D" id="3.80.10.10">
    <property type="entry name" value="Ribonuclease Inhibitor"/>
    <property type="match status" value="1"/>
</dbReference>
<organism evidence="3 4">
    <name type="scientific">Amycolatopsis nalaikhensis</name>
    <dbReference type="NCBI Taxonomy" id="715472"/>
    <lineage>
        <taxon>Bacteria</taxon>
        <taxon>Bacillati</taxon>
        <taxon>Actinomycetota</taxon>
        <taxon>Actinomycetes</taxon>
        <taxon>Pseudonocardiales</taxon>
        <taxon>Pseudonocardiaceae</taxon>
        <taxon>Amycolatopsis</taxon>
    </lineage>
</organism>